<dbReference type="Pfam" id="PF00650">
    <property type="entry name" value="CRAL_TRIO"/>
    <property type="match status" value="1"/>
</dbReference>
<evidence type="ECO:0000259" key="1">
    <source>
        <dbReference type="PROSITE" id="PS50191"/>
    </source>
</evidence>
<sequence length="143" mass="16472">MYKKVTFPLQKAESLGHLFISPYRCQNNSFLVLGNGGIVDYKKFTFAERFYLEILFVHEIIENPVNQICGGTYIFDYEGFNIHGFLALTPGWVRTFLDFLLNVFPCRLKAVHIVNAPSIFSPIWKFGQPFVSKKILTRKDKAA</sequence>
<reference evidence="2" key="1">
    <citation type="journal article" date="2020" name="bioRxiv">
        <title>Chromosome-level reference genome of the European wasp spider Argiope bruennichi: a resource for studies on range expansion and evolutionary adaptation.</title>
        <authorList>
            <person name="Sheffer M.M."/>
            <person name="Hoppe A."/>
            <person name="Krehenwinkel H."/>
            <person name="Uhl G."/>
            <person name="Kuss A.W."/>
            <person name="Jensen L."/>
            <person name="Jensen C."/>
            <person name="Gillespie R.G."/>
            <person name="Hoff K.J."/>
            <person name="Prost S."/>
        </authorList>
    </citation>
    <scope>NUCLEOTIDE SEQUENCE</scope>
</reference>
<dbReference type="GO" id="GO:0016020">
    <property type="term" value="C:membrane"/>
    <property type="evidence" value="ECO:0007669"/>
    <property type="project" value="TreeGrafter"/>
</dbReference>
<dbReference type="GO" id="GO:1902936">
    <property type="term" value="F:phosphatidylinositol bisphosphate binding"/>
    <property type="evidence" value="ECO:0007669"/>
    <property type="project" value="TreeGrafter"/>
</dbReference>
<protein>
    <submittedName>
        <fullName evidence="2">Retinaldehyde-binding protein 1 like protein</fullName>
    </submittedName>
</protein>
<dbReference type="Gene3D" id="3.40.525.10">
    <property type="entry name" value="CRAL-TRIO lipid binding domain"/>
    <property type="match status" value="1"/>
</dbReference>
<dbReference type="CDD" id="cd00170">
    <property type="entry name" value="SEC14"/>
    <property type="match status" value="1"/>
</dbReference>
<dbReference type="PANTHER" id="PTHR10174">
    <property type="entry name" value="ALPHA-TOCOPHEROL TRANSFER PROTEIN-RELATED"/>
    <property type="match status" value="1"/>
</dbReference>
<organism evidence="2 3">
    <name type="scientific">Argiope bruennichi</name>
    <name type="common">Wasp spider</name>
    <name type="synonym">Aranea bruennichi</name>
    <dbReference type="NCBI Taxonomy" id="94029"/>
    <lineage>
        <taxon>Eukaryota</taxon>
        <taxon>Metazoa</taxon>
        <taxon>Ecdysozoa</taxon>
        <taxon>Arthropoda</taxon>
        <taxon>Chelicerata</taxon>
        <taxon>Arachnida</taxon>
        <taxon>Araneae</taxon>
        <taxon>Araneomorphae</taxon>
        <taxon>Entelegynae</taxon>
        <taxon>Araneoidea</taxon>
        <taxon>Araneidae</taxon>
        <taxon>Argiope</taxon>
    </lineage>
</organism>
<dbReference type="PROSITE" id="PS50191">
    <property type="entry name" value="CRAL_TRIO"/>
    <property type="match status" value="1"/>
</dbReference>
<dbReference type="PANTHER" id="PTHR10174:SF130">
    <property type="entry name" value="ALPHA-TOCOPHEROL TRANSFER PROTEIN-LIKE"/>
    <property type="match status" value="1"/>
</dbReference>
<dbReference type="InterPro" id="IPR001251">
    <property type="entry name" value="CRAL-TRIO_dom"/>
</dbReference>
<feature type="domain" description="CRAL-TRIO" evidence="1">
    <location>
        <begin position="8"/>
        <end position="143"/>
    </location>
</feature>
<accession>A0A8T0EVH7</accession>
<reference evidence="2" key="2">
    <citation type="submission" date="2020-06" db="EMBL/GenBank/DDBJ databases">
        <authorList>
            <person name="Sheffer M."/>
        </authorList>
    </citation>
    <scope>NUCLEOTIDE SEQUENCE</scope>
</reference>
<name>A0A8T0EVH7_ARGBR</name>
<dbReference type="InterPro" id="IPR036865">
    <property type="entry name" value="CRAL-TRIO_dom_sf"/>
</dbReference>
<evidence type="ECO:0000313" key="2">
    <source>
        <dbReference type="EMBL" id="KAF8778029.1"/>
    </source>
</evidence>
<dbReference type="SUPFAM" id="SSF52087">
    <property type="entry name" value="CRAL/TRIO domain"/>
    <property type="match status" value="1"/>
</dbReference>
<comment type="caution">
    <text evidence="2">The sequence shown here is derived from an EMBL/GenBank/DDBJ whole genome shotgun (WGS) entry which is preliminary data.</text>
</comment>
<dbReference type="Proteomes" id="UP000807504">
    <property type="component" value="Unassembled WGS sequence"/>
</dbReference>
<evidence type="ECO:0000313" key="3">
    <source>
        <dbReference type="Proteomes" id="UP000807504"/>
    </source>
</evidence>
<dbReference type="AlphaFoldDB" id="A0A8T0EVH7"/>
<dbReference type="EMBL" id="JABXBU010002072">
    <property type="protein sequence ID" value="KAF8778029.1"/>
    <property type="molecule type" value="Genomic_DNA"/>
</dbReference>
<proteinExistence type="predicted"/>
<keyword evidence="3" id="KW-1185">Reference proteome</keyword>
<gene>
    <name evidence="2" type="ORF">HNY73_014802</name>
</gene>